<dbReference type="eggNOG" id="COG2723">
    <property type="taxonomic scope" value="Bacteria"/>
</dbReference>
<comment type="similarity">
    <text evidence="1 4">Belongs to the glycosyl hydrolase 1 family.</text>
</comment>
<reference evidence="5 6" key="1">
    <citation type="journal article" date="2015" name="Genome Announc.">
        <title>Expanding the biotechnology potential of lactobacilli through comparative genomics of 213 strains and associated genera.</title>
        <authorList>
            <person name="Sun Z."/>
            <person name="Harris H.M."/>
            <person name="McCann A."/>
            <person name="Guo C."/>
            <person name="Argimon S."/>
            <person name="Zhang W."/>
            <person name="Yang X."/>
            <person name="Jeffery I.B."/>
            <person name="Cooney J.C."/>
            <person name="Kagawa T.F."/>
            <person name="Liu W."/>
            <person name="Song Y."/>
            <person name="Salvetti E."/>
            <person name="Wrobel A."/>
            <person name="Rasinkangas P."/>
            <person name="Parkhill J."/>
            <person name="Rea M.C."/>
            <person name="O'Sullivan O."/>
            <person name="Ritari J."/>
            <person name="Douillard F.P."/>
            <person name="Paul Ross R."/>
            <person name="Yang R."/>
            <person name="Briner A.E."/>
            <person name="Felis G.E."/>
            <person name="de Vos W.M."/>
            <person name="Barrangou R."/>
            <person name="Klaenhammer T.R."/>
            <person name="Caufield P.W."/>
            <person name="Cui Y."/>
            <person name="Zhang H."/>
            <person name="O'Toole P.W."/>
        </authorList>
    </citation>
    <scope>NUCLEOTIDE SEQUENCE [LARGE SCALE GENOMIC DNA]</scope>
    <source>
        <strain evidence="5 6">DSM 5007</strain>
    </source>
</reference>
<name>A0A0R1WE36_9LACO</name>
<keyword evidence="2" id="KW-0378">Hydrolase</keyword>
<dbReference type="FunFam" id="3.20.20.80:FF:000004">
    <property type="entry name" value="Beta-glucosidase 6-phospho-beta-glucosidase"/>
    <property type="match status" value="1"/>
</dbReference>
<evidence type="ECO:0000313" key="6">
    <source>
        <dbReference type="Proteomes" id="UP000051820"/>
    </source>
</evidence>
<evidence type="ECO:0000256" key="1">
    <source>
        <dbReference type="ARBA" id="ARBA00010838"/>
    </source>
</evidence>
<keyword evidence="3" id="KW-0326">Glycosidase</keyword>
<dbReference type="InterPro" id="IPR001360">
    <property type="entry name" value="Glyco_hydro_1"/>
</dbReference>
<dbReference type="GO" id="GO:0008422">
    <property type="term" value="F:beta-glucosidase activity"/>
    <property type="evidence" value="ECO:0007669"/>
    <property type="project" value="TreeGrafter"/>
</dbReference>
<dbReference type="Proteomes" id="UP000051820">
    <property type="component" value="Unassembled WGS sequence"/>
</dbReference>
<dbReference type="EMBL" id="AZGF01000004">
    <property type="protein sequence ID" value="KRM13059.1"/>
    <property type="molecule type" value="Genomic_DNA"/>
</dbReference>
<organism evidence="5 6">
    <name type="scientific">Paucilactobacillus suebicus DSM 5007 = KCTC 3549</name>
    <dbReference type="NCBI Taxonomy" id="1423807"/>
    <lineage>
        <taxon>Bacteria</taxon>
        <taxon>Bacillati</taxon>
        <taxon>Bacillota</taxon>
        <taxon>Bacilli</taxon>
        <taxon>Lactobacillales</taxon>
        <taxon>Lactobacillaceae</taxon>
        <taxon>Paucilactobacillus</taxon>
    </lineage>
</organism>
<dbReference type="PANTHER" id="PTHR10353:SF85">
    <property type="entry name" value="ARYL-PHOSPHO-BETA-D-GLUCOSIDASE BGLA"/>
    <property type="match status" value="1"/>
</dbReference>
<dbReference type="NCBIfam" id="NF007154">
    <property type="entry name" value="PRK09589.1"/>
    <property type="match status" value="1"/>
</dbReference>
<gene>
    <name evidence="5" type="ORF">FD16_GL001749</name>
</gene>
<dbReference type="Gene3D" id="3.20.20.80">
    <property type="entry name" value="Glycosidases"/>
    <property type="match status" value="1"/>
</dbReference>
<dbReference type="RefSeq" id="WP_010621557.1">
    <property type="nucleotide sequence ID" value="NZ_AZGF01000004.1"/>
</dbReference>
<dbReference type="OrthoDB" id="1688691at2"/>
<comment type="caution">
    <text evidence="5">The sequence shown here is derived from an EMBL/GenBank/DDBJ whole genome shotgun (WGS) entry which is preliminary data.</text>
</comment>
<dbReference type="InterPro" id="IPR017853">
    <property type="entry name" value="GH"/>
</dbReference>
<proteinExistence type="inferred from homology"/>
<dbReference type="InterPro" id="IPR033132">
    <property type="entry name" value="GH_1_N_CS"/>
</dbReference>
<dbReference type="PATRIC" id="fig|1423807.3.peg.1792"/>
<dbReference type="STRING" id="1423807.FD16_GL001749"/>
<protein>
    <submittedName>
        <fullName evidence="5">6-phospho-beta-glucosidase</fullName>
    </submittedName>
</protein>
<evidence type="ECO:0000313" key="5">
    <source>
        <dbReference type="EMBL" id="KRM13059.1"/>
    </source>
</evidence>
<sequence length="483" mass="56335">MKETKGYQLTDDFLWGGAVAAHQLEGAWQEDGKGVSIADVMTAGSKDHPRIVTDTVQDDQVYPNHWGIDFYHQYPSDLKLFADMGLNCFRTSIAWTRIFPNGDETKPNEAGLKYYEDLFNECHKNGIQPVVTLSHFEMPYHLVKEYGGWRNKKLIEFFTRFAKVCFERFHNQVKYWMTFNEINNQTNWHDPHPLLQNSGLILEDDDNWEEAMFQAAHNEFLASAQAVTIAHQIDDQLQVGAMVAMCPIYPLTAKPEDILKAQRAMEYRYYFGDVQALGEYPQWLLNYWKRHDYEIDITDEDRQTLKSGVVDYIGFSYYMSFATEAKGQTNELTFDEDHDLVNNPYLEKSDWGWQIDPVGLRYGMNWMNDRWHKPQFIVENGFGAYDQLTDDGQVHDDYRIKYFHDHILSMEKAVVEDGIDLIGYTPWGHIDLISASTGEMKKRYGMIYVDQDDLGHGSGRRIKKDSFFWYQKVIASRGKDLSY</sequence>
<dbReference type="GO" id="GO:0005829">
    <property type="term" value="C:cytosol"/>
    <property type="evidence" value="ECO:0007669"/>
    <property type="project" value="TreeGrafter"/>
</dbReference>
<dbReference type="Pfam" id="PF00232">
    <property type="entry name" value="Glyco_hydro_1"/>
    <property type="match status" value="1"/>
</dbReference>
<dbReference type="PANTHER" id="PTHR10353">
    <property type="entry name" value="GLYCOSYL HYDROLASE"/>
    <property type="match status" value="1"/>
</dbReference>
<evidence type="ECO:0000256" key="3">
    <source>
        <dbReference type="ARBA" id="ARBA00023295"/>
    </source>
</evidence>
<dbReference type="AlphaFoldDB" id="A0A0R1WE36"/>
<dbReference type="GO" id="GO:0016052">
    <property type="term" value="P:carbohydrate catabolic process"/>
    <property type="evidence" value="ECO:0007669"/>
    <property type="project" value="TreeGrafter"/>
</dbReference>
<dbReference type="PROSITE" id="PS00653">
    <property type="entry name" value="GLYCOSYL_HYDROL_F1_2"/>
    <property type="match status" value="1"/>
</dbReference>
<keyword evidence="6" id="KW-1185">Reference proteome</keyword>
<evidence type="ECO:0000256" key="4">
    <source>
        <dbReference type="RuleBase" id="RU003690"/>
    </source>
</evidence>
<dbReference type="PRINTS" id="PR00131">
    <property type="entry name" value="GLHYDRLASE1"/>
</dbReference>
<evidence type="ECO:0000256" key="2">
    <source>
        <dbReference type="ARBA" id="ARBA00022801"/>
    </source>
</evidence>
<dbReference type="SUPFAM" id="SSF51445">
    <property type="entry name" value="(Trans)glycosidases"/>
    <property type="match status" value="1"/>
</dbReference>
<accession>A0A0R1WE36</accession>